<gene>
    <name evidence="2" type="primary">LOC105681123</name>
</gene>
<evidence type="ECO:0000313" key="1">
    <source>
        <dbReference type="Proteomes" id="UP000515180"/>
    </source>
</evidence>
<dbReference type="GeneID" id="105681123"/>
<dbReference type="AlphaFoldDB" id="A0A6P6FFH2"/>
<dbReference type="RefSeq" id="XP_024225279.1">
    <property type="nucleotide sequence ID" value="XM_024369511.2"/>
</dbReference>
<accession>A0A6P6FFH2</accession>
<dbReference type="Proteomes" id="UP000515180">
    <property type="component" value="Unplaced"/>
</dbReference>
<evidence type="ECO:0000313" key="2">
    <source>
        <dbReference type="RefSeq" id="XP_024225279.1"/>
    </source>
</evidence>
<name>A0A6P6FFH2_BOMIM</name>
<protein>
    <submittedName>
        <fullName evidence="2">Uncharacterized protein LOC105681123 isoform X1</fullName>
    </submittedName>
</protein>
<sequence>MRASWRVLLRNQRTTVPMLGSAFPGTTLEALEDGFPKERFQREPGERWRSEGTSQHVVHAGGHVLRRVRFDRLYGDIPDRREAWRGRRWHRGPRRSQEWTSIAGCARSSGLRGNRTCFFLCFEFPC</sequence>
<proteinExistence type="predicted"/>
<keyword evidence="1" id="KW-1185">Reference proteome</keyword>
<reference evidence="2" key="1">
    <citation type="submission" date="2025-08" db="UniProtKB">
        <authorList>
            <consortium name="RefSeq"/>
        </authorList>
    </citation>
    <scope>IDENTIFICATION</scope>
</reference>
<organism evidence="1 2">
    <name type="scientific">Bombus impatiens</name>
    <name type="common">Bumblebee</name>
    <dbReference type="NCBI Taxonomy" id="132113"/>
    <lineage>
        <taxon>Eukaryota</taxon>
        <taxon>Metazoa</taxon>
        <taxon>Ecdysozoa</taxon>
        <taxon>Arthropoda</taxon>
        <taxon>Hexapoda</taxon>
        <taxon>Insecta</taxon>
        <taxon>Pterygota</taxon>
        <taxon>Neoptera</taxon>
        <taxon>Endopterygota</taxon>
        <taxon>Hymenoptera</taxon>
        <taxon>Apocrita</taxon>
        <taxon>Aculeata</taxon>
        <taxon>Apoidea</taxon>
        <taxon>Anthophila</taxon>
        <taxon>Apidae</taxon>
        <taxon>Bombus</taxon>
        <taxon>Pyrobombus</taxon>
    </lineage>
</organism>